<comment type="catalytic activity">
    <reaction evidence="16">
        <text>L-lysyl-L-lysine(out) = L-lysyl-L-lysine(in)</text>
        <dbReference type="Rhea" id="RHEA:79403"/>
        <dbReference type="ChEBI" id="CHEBI:229956"/>
    </reaction>
</comment>
<dbReference type="InterPro" id="IPR011701">
    <property type="entry name" value="MFS"/>
</dbReference>
<evidence type="ECO:0000256" key="20">
    <source>
        <dbReference type="ARBA" id="ARBA00044924"/>
    </source>
</evidence>
<dbReference type="EMBL" id="JAEPRA010000003">
    <property type="protein sequence ID" value="KAG2187814.1"/>
    <property type="molecule type" value="Genomic_DNA"/>
</dbReference>
<evidence type="ECO:0000256" key="15">
    <source>
        <dbReference type="ARBA" id="ARBA00044899"/>
    </source>
</evidence>
<comment type="caution">
    <text evidence="27">The sequence shown here is derived from an EMBL/GenBank/DDBJ whole genome shotgun (WGS) entry which is preliminary data.</text>
</comment>
<organism evidence="27 28">
    <name type="scientific">Umbelopsis vinacea</name>
    <dbReference type="NCBI Taxonomy" id="44442"/>
    <lineage>
        <taxon>Eukaryota</taxon>
        <taxon>Fungi</taxon>
        <taxon>Fungi incertae sedis</taxon>
        <taxon>Mucoromycota</taxon>
        <taxon>Mucoromycotina</taxon>
        <taxon>Umbelopsidomycetes</taxon>
        <taxon>Umbelopsidales</taxon>
        <taxon>Umbelopsidaceae</taxon>
        <taxon>Umbelopsis</taxon>
    </lineage>
</organism>
<comment type="catalytic activity">
    <reaction evidence="8">
        <text>L-lysyl-L-alanine(out) = L-lysyl-L-alanine(in)</text>
        <dbReference type="Rhea" id="RHEA:79399"/>
        <dbReference type="ChEBI" id="CHEBI:229954"/>
    </reaction>
</comment>
<keyword evidence="6 25" id="KW-0472">Membrane</keyword>
<evidence type="ECO:0000256" key="7">
    <source>
        <dbReference type="ARBA" id="ARBA00023228"/>
    </source>
</evidence>
<dbReference type="InterPro" id="IPR036259">
    <property type="entry name" value="MFS_trans_sf"/>
</dbReference>
<feature type="transmembrane region" description="Helical" evidence="25">
    <location>
        <begin position="255"/>
        <end position="279"/>
    </location>
</feature>
<comment type="subcellular location">
    <subcellularLocation>
        <location evidence="1">Lysosome membrane</location>
        <topology evidence="1">Multi-pass membrane protein</topology>
    </subcellularLocation>
</comment>
<evidence type="ECO:0000256" key="14">
    <source>
        <dbReference type="ARBA" id="ARBA00044898"/>
    </source>
</evidence>
<evidence type="ECO:0000256" key="19">
    <source>
        <dbReference type="ARBA" id="ARBA00044919"/>
    </source>
</evidence>
<evidence type="ECO:0000256" key="13">
    <source>
        <dbReference type="ARBA" id="ARBA00044893"/>
    </source>
</evidence>
<feature type="transmembrane region" description="Helical" evidence="25">
    <location>
        <begin position="70"/>
        <end position="89"/>
    </location>
</feature>
<gene>
    <name evidence="27" type="ORF">INT44_005504</name>
</gene>
<dbReference type="PANTHER" id="PTHR23512:SF3">
    <property type="entry name" value="MAJOR FACILITATOR SUPERFAMILY DOMAIN-CONTAINING PROTEIN 1"/>
    <property type="match status" value="1"/>
</dbReference>
<dbReference type="Gene3D" id="1.20.1250.20">
    <property type="entry name" value="MFS general substrate transporter like domains"/>
    <property type="match status" value="1"/>
</dbReference>
<keyword evidence="5 25" id="KW-1133">Transmembrane helix</keyword>
<feature type="transmembrane region" description="Helical" evidence="25">
    <location>
        <begin position="225"/>
        <end position="243"/>
    </location>
</feature>
<comment type="catalytic activity">
    <reaction evidence="15">
        <text>L-arginyl-L-alpha-amino acid(out) = L-arginyl-L-alpha-amino acid(in)</text>
        <dbReference type="Rhea" id="RHEA:79371"/>
        <dbReference type="ChEBI" id="CHEBI:84315"/>
    </reaction>
</comment>
<evidence type="ECO:0000256" key="5">
    <source>
        <dbReference type="ARBA" id="ARBA00022989"/>
    </source>
</evidence>
<evidence type="ECO:0000256" key="11">
    <source>
        <dbReference type="ARBA" id="ARBA00044884"/>
    </source>
</evidence>
<comment type="catalytic activity">
    <reaction evidence="9">
        <text>L-histidyl-glycine(out) = L-histidyl-glycine(in)</text>
        <dbReference type="Rhea" id="RHEA:79395"/>
        <dbReference type="ChEBI" id="CHEBI:229957"/>
    </reaction>
</comment>
<evidence type="ECO:0000313" key="27">
    <source>
        <dbReference type="EMBL" id="KAG2187814.1"/>
    </source>
</evidence>
<comment type="catalytic activity">
    <reaction evidence="10">
        <text>L-alpha-aminoacyl-L-arginine(out) = L-alpha-aminoacyl-L-arginine(in)</text>
        <dbReference type="Rhea" id="RHEA:79367"/>
        <dbReference type="ChEBI" id="CHEBI:229968"/>
    </reaction>
</comment>
<comment type="catalytic activity">
    <reaction evidence="17">
        <text>L-arginyl-glycine(out) = L-arginyl-glycine(in)</text>
        <dbReference type="Rhea" id="RHEA:79391"/>
        <dbReference type="ChEBI" id="CHEBI:229955"/>
    </reaction>
</comment>
<dbReference type="Proteomes" id="UP000612746">
    <property type="component" value="Unassembled WGS sequence"/>
</dbReference>
<evidence type="ECO:0000256" key="18">
    <source>
        <dbReference type="ARBA" id="ARBA00044912"/>
    </source>
</evidence>
<keyword evidence="4 25" id="KW-0812">Transmembrane</keyword>
<evidence type="ECO:0000256" key="23">
    <source>
        <dbReference type="ARBA" id="ARBA00045709"/>
    </source>
</evidence>
<dbReference type="PROSITE" id="PS50850">
    <property type="entry name" value="MFS"/>
    <property type="match status" value="1"/>
</dbReference>
<comment type="catalytic activity">
    <reaction evidence="14">
        <text>L-aspartyl-L-lysine(out) = L-aspartyl-L-lysine(in)</text>
        <dbReference type="Rhea" id="RHEA:79411"/>
        <dbReference type="ChEBI" id="CHEBI:229953"/>
    </reaction>
</comment>
<accession>A0A8H7Q7C1</accession>
<reference evidence="27" key="1">
    <citation type="submission" date="2020-12" db="EMBL/GenBank/DDBJ databases">
        <title>Metabolic potential, ecology and presence of endohyphal bacteria is reflected in genomic diversity of Mucoromycotina.</title>
        <authorList>
            <person name="Muszewska A."/>
            <person name="Okrasinska A."/>
            <person name="Steczkiewicz K."/>
            <person name="Drgas O."/>
            <person name="Orlowska M."/>
            <person name="Perlinska-Lenart U."/>
            <person name="Aleksandrzak-Piekarczyk T."/>
            <person name="Szatraj K."/>
            <person name="Zielenkiewicz U."/>
            <person name="Pilsyk S."/>
            <person name="Malc E."/>
            <person name="Mieczkowski P."/>
            <person name="Kruszewska J.S."/>
            <person name="Biernat P."/>
            <person name="Pawlowska J."/>
        </authorList>
    </citation>
    <scope>NUCLEOTIDE SEQUENCE</scope>
    <source>
        <strain evidence="27">WA0000051536</strain>
    </source>
</reference>
<dbReference type="GO" id="GO:0022857">
    <property type="term" value="F:transmembrane transporter activity"/>
    <property type="evidence" value="ECO:0007669"/>
    <property type="project" value="InterPro"/>
</dbReference>
<keyword evidence="28" id="KW-1185">Reference proteome</keyword>
<dbReference type="InterPro" id="IPR052187">
    <property type="entry name" value="MFSD1"/>
</dbReference>
<dbReference type="PANTHER" id="PTHR23512">
    <property type="entry name" value="MAJOR FACILITATOR SUPERFAMILY DOMAIN-CONTAINING PROTEIN 1"/>
    <property type="match status" value="1"/>
</dbReference>
<comment type="function">
    <text evidence="23">Lysosomal dipeptide uniporter that selectively exports lysine, arginine or histidine-containing dipeptides with a net positive charge from the lysosome lumen into the cytosol. Could play a role in a specific type of protein O-glycosylation indirectly regulating macrophages migration and tissue invasion. Also essential for liver homeostasis.</text>
</comment>
<evidence type="ECO:0000256" key="6">
    <source>
        <dbReference type="ARBA" id="ARBA00023136"/>
    </source>
</evidence>
<keyword evidence="7" id="KW-0458">Lysosome</keyword>
<dbReference type="SUPFAM" id="SSF103473">
    <property type="entry name" value="MFS general substrate transporter"/>
    <property type="match status" value="1"/>
</dbReference>
<evidence type="ECO:0000256" key="24">
    <source>
        <dbReference type="ARBA" id="ARBA00046376"/>
    </source>
</evidence>
<evidence type="ECO:0000256" key="2">
    <source>
        <dbReference type="ARBA" id="ARBA00008335"/>
    </source>
</evidence>
<evidence type="ECO:0000259" key="26">
    <source>
        <dbReference type="PROSITE" id="PS50850"/>
    </source>
</evidence>
<feature type="transmembrane region" description="Helical" evidence="25">
    <location>
        <begin position="291"/>
        <end position="309"/>
    </location>
</feature>
<comment type="similarity">
    <text evidence="2">Belongs to the major facilitator superfamily.</text>
</comment>
<protein>
    <recommendedName>
        <fullName evidence="21">Lysosomal dipeptide transporter MFSD1</fullName>
    </recommendedName>
    <alternativeName>
        <fullName evidence="22">Major facilitator superfamily domain-containing protein 1</fullName>
    </alternativeName>
</protein>
<evidence type="ECO:0000256" key="25">
    <source>
        <dbReference type="SAM" id="Phobius"/>
    </source>
</evidence>
<dbReference type="Pfam" id="PF07690">
    <property type="entry name" value="MFS_1"/>
    <property type="match status" value="1"/>
</dbReference>
<feature type="transmembrane region" description="Helical" evidence="25">
    <location>
        <begin position="130"/>
        <end position="152"/>
    </location>
</feature>
<evidence type="ECO:0000313" key="28">
    <source>
        <dbReference type="Proteomes" id="UP000612746"/>
    </source>
</evidence>
<comment type="catalytic activity">
    <reaction evidence="20">
        <text>L-lysyl-glycine(out) = L-lysyl-glycine(in)</text>
        <dbReference type="Rhea" id="RHEA:79407"/>
        <dbReference type="ChEBI" id="CHEBI:191202"/>
    </reaction>
</comment>
<dbReference type="AlphaFoldDB" id="A0A8H7Q7C1"/>
<evidence type="ECO:0000256" key="17">
    <source>
        <dbReference type="ARBA" id="ARBA00044903"/>
    </source>
</evidence>
<feature type="transmembrane region" description="Helical" evidence="25">
    <location>
        <begin position="31"/>
        <end position="50"/>
    </location>
</feature>
<evidence type="ECO:0000256" key="21">
    <source>
        <dbReference type="ARBA" id="ARBA00044985"/>
    </source>
</evidence>
<comment type="catalytic activity">
    <reaction evidence="18">
        <text>L-histidyl-L-alpha-amino acid(out) = L-histidyl-L-alpha-amino acid(in)</text>
        <dbReference type="Rhea" id="RHEA:79379"/>
        <dbReference type="ChEBI" id="CHEBI:229964"/>
    </reaction>
</comment>
<evidence type="ECO:0000256" key="8">
    <source>
        <dbReference type="ARBA" id="ARBA00044876"/>
    </source>
</evidence>
<evidence type="ECO:0000256" key="10">
    <source>
        <dbReference type="ARBA" id="ARBA00044881"/>
    </source>
</evidence>
<comment type="catalytic activity">
    <reaction evidence="19">
        <text>L-alanyl-L-lysine(out) = L-alanyl-L-lysine(in)</text>
        <dbReference type="Rhea" id="RHEA:79415"/>
        <dbReference type="ChEBI" id="CHEBI:192470"/>
    </reaction>
</comment>
<evidence type="ECO:0000256" key="1">
    <source>
        <dbReference type="ARBA" id="ARBA00004155"/>
    </source>
</evidence>
<name>A0A8H7Q7C1_9FUNG</name>
<evidence type="ECO:0000256" key="16">
    <source>
        <dbReference type="ARBA" id="ARBA00044900"/>
    </source>
</evidence>
<proteinExistence type="inferred from homology"/>
<feature type="domain" description="Major facilitator superfamily (MFS) profile" evidence="26">
    <location>
        <begin position="1"/>
        <end position="312"/>
    </location>
</feature>
<evidence type="ECO:0000256" key="12">
    <source>
        <dbReference type="ARBA" id="ARBA00044891"/>
    </source>
</evidence>
<evidence type="ECO:0000256" key="22">
    <source>
        <dbReference type="ARBA" id="ARBA00045018"/>
    </source>
</evidence>
<comment type="catalytic activity">
    <reaction evidence="12">
        <text>L-lysyl-L-alpha-amino acid(out) = L-lysyl-L-alpha-amino acid(in)</text>
        <dbReference type="Rhea" id="RHEA:79387"/>
        <dbReference type="ChEBI" id="CHEBI:229965"/>
    </reaction>
</comment>
<comment type="subunit">
    <text evidence="24">Homodimer. Interacts with lysosomal protein GLMP (via lumenal domain); the interaction starts while both proteins are still in the endoplasmic reticulum and is required for stabilization of MFSD1 in lysosomes but has no direct effect on its targeting to lysosomes or transporter activity.</text>
</comment>
<keyword evidence="3" id="KW-0813">Transport</keyword>
<comment type="catalytic activity">
    <reaction evidence="11">
        <text>L-alpha-aminoacyl-L-histidine(out) = L-alpha-aminoacyl-L-histidine(in)</text>
        <dbReference type="Rhea" id="RHEA:79375"/>
        <dbReference type="ChEBI" id="CHEBI:229967"/>
    </reaction>
</comment>
<dbReference type="InterPro" id="IPR020846">
    <property type="entry name" value="MFS_dom"/>
</dbReference>
<evidence type="ECO:0000256" key="3">
    <source>
        <dbReference type="ARBA" id="ARBA00022448"/>
    </source>
</evidence>
<evidence type="ECO:0000256" key="4">
    <source>
        <dbReference type="ARBA" id="ARBA00022692"/>
    </source>
</evidence>
<feature type="transmembrane region" description="Helical" evidence="25">
    <location>
        <begin position="202"/>
        <end position="219"/>
    </location>
</feature>
<dbReference type="OrthoDB" id="424834at2759"/>
<sequence length="332" mass="35557">MVFGRFVTGVGFGANDLVQCKITTDWFKSNFLAFALAMNLTFGRLGTAANFNITPMLLDKFGFDEAQACWFGLVVAMTSGLAVVVTNYLDRPESRAAAGVALEGVIENVPDSDDCNVDQDKVSCSDFSRLGTMFFALLICVMALYGACQPFLHIASDLLQTKYFPNDPIRAGVLQSIPDILSAMLCPVFGLMVDRIGRRSRIIGIAGFCLCASHLIIAFTDVTPVIPLVMFGISYSAGTTALWPSVSLLVPADRLGAAIGVGESALNTSLTIVPIIVAALSTKGSFLKVELFFATLSAVTVIISAYMYIEGKKSGGAMEQTIFGELVEDEER</sequence>
<comment type="catalytic activity">
    <reaction evidence="13">
        <text>L-alpha-aminoacyl-L-lysine(out) = L-alpha-aminoacyl-L-lysine(in)</text>
        <dbReference type="Rhea" id="RHEA:79383"/>
        <dbReference type="ChEBI" id="CHEBI:229966"/>
    </reaction>
</comment>
<feature type="transmembrane region" description="Helical" evidence="25">
    <location>
        <begin position="172"/>
        <end position="193"/>
    </location>
</feature>
<evidence type="ECO:0000256" key="9">
    <source>
        <dbReference type="ARBA" id="ARBA00044878"/>
    </source>
</evidence>